<dbReference type="Pfam" id="PF13976">
    <property type="entry name" value="gag_pre-integrs"/>
    <property type="match status" value="1"/>
</dbReference>
<dbReference type="Proteomes" id="UP000053647">
    <property type="component" value="Unassembled WGS sequence"/>
</dbReference>
<dbReference type="HOGENOM" id="CLU_102301_2_1_1"/>
<feature type="domain" description="GAG-pre-integrase" evidence="1">
    <location>
        <begin position="4"/>
        <end position="50"/>
    </location>
</feature>
<dbReference type="InterPro" id="IPR025724">
    <property type="entry name" value="GAG-pre-integrase_dom"/>
</dbReference>
<reference evidence="3" key="2">
    <citation type="submission" date="2015-01" db="EMBL/GenBank/DDBJ databases">
        <title>Evolutionary Origins and Diversification of the Mycorrhizal Mutualists.</title>
        <authorList>
            <consortium name="DOE Joint Genome Institute"/>
            <consortium name="Mycorrhizal Genomics Consortium"/>
            <person name="Kohler A."/>
            <person name="Kuo A."/>
            <person name="Nagy L.G."/>
            <person name="Floudas D."/>
            <person name="Copeland A."/>
            <person name="Barry K.W."/>
            <person name="Cichocki N."/>
            <person name="Veneault-Fourrey C."/>
            <person name="LaButti K."/>
            <person name="Lindquist E.A."/>
            <person name="Lipzen A."/>
            <person name="Lundell T."/>
            <person name="Morin E."/>
            <person name="Murat C."/>
            <person name="Riley R."/>
            <person name="Ohm R."/>
            <person name="Sun H."/>
            <person name="Tunlid A."/>
            <person name="Henrissat B."/>
            <person name="Grigoriev I.V."/>
            <person name="Hibbett D.S."/>
            <person name="Martin F."/>
        </authorList>
    </citation>
    <scope>NUCLEOTIDE SEQUENCE [LARGE SCALE GENOMIC DNA]</scope>
    <source>
        <strain evidence="3">ATCC 200175</strain>
    </source>
</reference>
<gene>
    <name evidence="2" type="ORF">PAXINDRAFT_63122</name>
</gene>
<organism evidence="2 3">
    <name type="scientific">Paxillus involutus ATCC 200175</name>
    <dbReference type="NCBI Taxonomy" id="664439"/>
    <lineage>
        <taxon>Eukaryota</taxon>
        <taxon>Fungi</taxon>
        <taxon>Dikarya</taxon>
        <taxon>Basidiomycota</taxon>
        <taxon>Agaricomycotina</taxon>
        <taxon>Agaricomycetes</taxon>
        <taxon>Agaricomycetidae</taxon>
        <taxon>Boletales</taxon>
        <taxon>Paxilineae</taxon>
        <taxon>Paxillaceae</taxon>
        <taxon>Paxillus</taxon>
    </lineage>
</organism>
<protein>
    <recommendedName>
        <fullName evidence="1">GAG-pre-integrase domain-containing protein</fullName>
    </recommendedName>
</protein>
<keyword evidence="3" id="KW-1185">Reference proteome</keyword>
<feature type="non-terminal residue" evidence="2">
    <location>
        <position position="82"/>
    </location>
</feature>
<feature type="non-terminal residue" evidence="2">
    <location>
        <position position="1"/>
    </location>
</feature>
<evidence type="ECO:0000313" key="3">
    <source>
        <dbReference type="Proteomes" id="UP000053647"/>
    </source>
</evidence>
<dbReference type="AlphaFoldDB" id="A0A0C9SP82"/>
<evidence type="ECO:0000259" key="1">
    <source>
        <dbReference type="Pfam" id="PF13976"/>
    </source>
</evidence>
<evidence type="ECO:0000313" key="2">
    <source>
        <dbReference type="EMBL" id="KIJ08749.1"/>
    </source>
</evidence>
<name>A0A0C9SP82_PAXIN</name>
<reference evidence="2 3" key="1">
    <citation type="submission" date="2014-06" db="EMBL/GenBank/DDBJ databases">
        <authorList>
            <consortium name="DOE Joint Genome Institute"/>
            <person name="Kuo A."/>
            <person name="Kohler A."/>
            <person name="Nagy L.G."/>
            <person name="Floudas D."/>
            <person name="Copeland A."/>
            <person name="Barry K.W."/>
            <person name="Cichocki N."/>
            <person name="Veneault-Fourrey C."/>
            <person name="LaButti K."/>
            <person name="Lindquist E.A."/>
            <person name="Lipzen A."/>
            <person name="Lundell T."/>
            <person name="Morin E."/>
            <person name="Murat C."/>
            <person name="Sun H."/>
            <person name="Tunlid A."/>
            <person name="Henrissat B."/>
            <person name="Grigoriev I.V."/>
            <person name="Hibbett D.S."/>
            <person name="Martin F."/>
            <person name="Nordberg H.P."/>
            <person name="Cantor M.N."/>
            <person name="Hua S.X."/>
        </authorList>
    </citation>
    <scope>NUCLEOTIDE SEQUENCE [LARGE SCALE GENOMIC DNA]</scope>
    <source>
        <strain evidence="2 3">ATCC 200175</strain>
    </source>
</reference>
<dbReference type="OrthoDB" id="7691805at2759"/>
<sequence>TITVMELHRRMGHISPSVARRLAENGLVSGLKFGMSADEPTFCELCVYAKAMRKPIAKERTGERATDFAGEVHSDLWGPAPV</sequence>
<accession>A0A0C9SP82</accession>
<dbReference type="EMBL" id="KN819562">
    <property type="protein sequence ID" value="KIJ08749.1"/>
    <property type="molecule type" value="Genomic_DNA"/>
</dbReference>
<proteinExistence type="predicted"/>